<comment type="caution">
    <text evidence="2">The sequence shown here is derived from an EMBL/GenBank/DDBJ whole genome shotgun (WGS) entry which is preliminary data.</text>
</comment>
<dbReference type="AlphaFoldDB" id="A0A5M9JBM6"/>
<reference evidence="2 3" key="1">
    <citation type="submission" date="2019-06" db="EMBL/GenBank/DDBJ databases">
        <title>Genome Sequence of the Brown Rot Fungal Pathogen Monilinia fructicola.</title>
        <authorList>
            <person name="De Miccolis Angelini R.M."/>
            <person name="Landi L."/>
            <person name="Abate D."/>
            <person name="Pollastro S."/>
            <person name="Romanazzi G."/>
            <person name="Faretra F."/>
        </authorList>
    </citation>
    <scope>NUCLEOTIDE SEQUENCE [LARGE SCALE GENOMIC DNA]</scope>
    <source>
        <strain evidence="2 3">Mfrc123</strain>
    </source>
</reference>
<accession>A0A5M9JBM6</accession>
<proteinExistence type="predicted"/>
<protein>
    <submittedName>
        <fullName evidence="2">Uncharacterized protein</fullName>
    </submittedName>
</protein>
<keyword evidence="3" id="KW-1185">Reference proteome</keyword>
<evidence type="ECO:0000256" key="1">
    <source>
        <dbReference type="SAM" id="MobiDB-lite"/>
    </source>
</evidence>
<gene>
    <name evidence="2" type="ORF">EYC84_009274</name>
</gene>
<dbReference type="EMBL" id="VICG01000012">
    <property type="protein sequence ID" value="KAA8566744.1"/>
    <property type="molecule type" value="Genomic_DNA"/>
</dbReference>
<evidence type="ECO:0000313" key="2">
    <source>
        <dbReference type="EMBL" id="KAA8566744.1"/>
    </source>
</evidence>
<feature type="compositionally biased region" description="Low complexity" evidence="1">
    <location>
        <begin position="1"/>
        <end position="13"/>
    </location>
</feature>
<organism evidence="2 3">
    <name type="scientific">Monilinia fructicola</name>
    <name type="common">Brown rot fungus</name>
    <name type="synonym">Ciboria fructicola</name>
    <dbReference type="NCBI Taxonomy" id="38448"/>
    <lineage>
        <taxon>Eukaryota</taxon>
        <taxon>Fungi</taxon>
        <taxon>Dikarya</taxon>
        <taxon>Ascomycota</taxon>
        <taxon>Pezizomycotina</taxon>
        <taxon>Leotiomycetes</taxon>
        <taxon>Helotiales</taxon>
        <taxon>Sclerotiniaceae</taxon>
        <taxon>Monilinia</taxon>
    </lineage>
</organism>
<sequence length="160" mass="18102">MAPAISYSSTTEYPPRPYPEPPSNHELPISAPKQEQENPIDTLIANAQKTFEELLKKESHDVNAAAAEYRKRRGRHPPPGFDAWFKFAQENNAVMVEDFFDQIYHDLGPYWGVNPAGMRTLARDAGMVISIRNGNATADSDWFWTQNLVAIDWYDTKGSS</sequence>
<dbReference type="Proteomes" id="UP000322873">
    <property type="component" value="Unassembled WGS sequence"/>
</dbReference>
<dbReference type="VEuPathDB" id="FungiDB:MFRU_044g00600"/>
<evidence type="ECO:0000313" key="3">
    <source>
        <dbReference type="Proteomes" id="UP000322873"/>
    </source>
</evidence>
<name>A0A5M9JBM6_MONFR</name>
<feature type="region of interest" description="Disordered" evidence="1">
    <location>
        <begin position="1"/>
        <end position="39"/>
    </location>
</feature>